<evidence type="ECO:0000313" key="2">
    <source>
        <dbReference type="Proteomes" id="UP000593571"/>
    </source>
</evidence>
<dbReference type="AlphaFoldDB" id="A0A7J8ILT4"/>
<reference evidence="1 2" key="1">
    <citation type="journal article" date="2020" name="Nature">
        <title>Six reference-quality genomes reveal evolution of bat adaptations.</title>
        <authorList>
            <person name="Jebb D."/>
            <person name="Huang Z."/>
            <person name="Pippel M."/>
            <person name="Hughes G.M."/>
            <person name="Lavrichenko K."/>
            <person name="Devanna P."/>
            <person name="Winkler S."/>
            <person name="Jermiin L.S."/>
            <person name="Skirmuntt E.C."/>
            <person name="Katzourakis A."/>
            <person name="Burkitt-Gray L."/>
            <person name="Ray D.A."/>
            <person name="Sullivan K.A.M."/>
            <person name="Roscito J.G."/>
            <person name="Kirilenko B.M."/>
            <person name="Davalos L.M."/>
            <person name="Corthals A.P."/>
            <person name="Power M.L."/>
            <person name="Jones G."/>
            <person name="Ransome R.D."/>
            <person name="Dechmann D.K.N."/>
            <person name="Locatelli A.G."/>
            <person name="Puechmaille S.J."/>
            <person name="Fedrigo O."/>
            <person name="Jarvis E.D."/>
            <person name="Hiller M."/>
            <person name="Vernes S.C."/>
            <person name="Myers E.W."/>
            <person name="Teeling E.C."/>
        </authorList>
    </citation>
    <scope>NUCLEOTIDE SEQUENCE [LARGE SCALE GENOMIC DNA]</scope>
    <source>
        <strain evidence="1">MRouAeg1</strain>
        <tissue evidence="1">Muscle</tissue>
    </source>
</reference>
<sequence length="149" mass="16825">METDAKEEISVEYEAVDKDIFKDCSNIAFYRRQKQQLSKKSTYQALLDSVTIGKDSTNFQIINEATKPVCKFSTETTLLAACPRMQGCLSISMKLPLAFSPKPDENGTLPKQPPPQQMRHNYHLLADTVSAEMARSGQLIWKLSNQKHT</sequence>
<name>A0A7J8ILT4_ROUAE</name>
<protein>
    <submittedName>
        <fullName evidence="1">Uncharacterized protein</fullName>
    </submittedName>
</protein>
<evidence type="ECO:0000313" key="1">
    <source>
        <dbReference type="EMBL" id="KAF6485537.1"/>
    </source>
</evidence>
<gene>
    <name evidence="1" type="ORF">HJG63_010699</name>
</gene>
<keyword evidence="2" id="KW-1185">Reference proteome</keyword>
<proteinExistence type="predicted"/>
<organism evidence="1 2">
    <name type="scientific">Rousettus aegyptiacus</name>
    <name type="common">Egyptian fruit bat</name>
    <name type="synonym">Pteropus aegyptiacus</name>
    <dbReference type="NCBI Taxonomy" id="9407"/>
    <lineage>
        <taxon>Eukaryota</taxon>
        <taxon>Metazoa</taxon>
        <taxon>Chordata</taxon>
        <taxon>Craniata</taxon>
        <taxon>Vertebrata</taxon>
        <taxon>Euteleostomi</taxon>
        <taxon>Mammalia</taxon>
        <taxon>Eutheria</taxon>
        <taxon>Laurasiatheria</taxon>
        <taxon>Chiroptera</taxon>
        <taxon>Yinpterochiroptera</taxon>
        <taxon>Pteropodoidea</taxon>
        <taxon>Pteropodidae</taxon>
        <taxon>Rousettinae</taxon>
        <taxon>Rousettus</taxon>
    </lineage>
</organism>
<accession>A0A7J8ILT4</accession>
<comment type="caution">
    <text evidence="1">The sequence shown here is derived from an EMBL/GenBank/DDBJ whole genome shotgun (WGS) entry which is preliminary data.</text>
</comment>
<dbReference type="Proteomes" id="UP000593571">
    <property type="component" value="Unassembled WGS sequence"/>
</dbReference>
<dbReference type="EMBL" id="JACASE010000003">
    <property type="protein sequence ID" value="KAF6485537.1"/>
    <property type="molecule type" value="Genomic_DNA"/>
</dbReference>